<dbReference type="InterPro" id="IPR001841">
    <property type="entry name" value="Znf_RING"/>
</dbReference>
<keyword evidence="1" id="KW-0862">Zinc</keyword>
<feature type="region of interest" description="Disordered" evidence="2">
    <location>
        <begin position="405"/>
        <end position="427"/>
    </location>
</feature>
<sequence length="427" mass="46734">MSRFETAESMDLEKPDDPEDRKGIVSPSCSICLESVFDRGERSIAKLQCGHEFHLDCIGSAFNAKGAMQCPNCRKIEKGRWLYANGLRPSSDIDFEGWMAENIYDLSYSELPFGLQWCPFRGFTQLTTLLEDGEAQPNSYHDPSGSSTLGDLSSASTSIHACPYLALHQDMHVAHSSASISIPEAAPFHRHPANLGVQPSSEMLNSHSYSSTEAQNSSWPQLPPALSIPLVGNSDHVAAPYGLRLSRNDMSNLQRLGFFVHAHPLPHGSVAARSGSNLLASSMVPPIMREVRSHTRGHGQSVSSSSTRASNFAPIRRSRPRGVALISTTSSADIGTLYGFSVSGSTGRSHQDSDRRYFGWGRESFTPLPWIPVEGESQWWGPFNPNHAPQFGSFLQRGATSGDLIAQNHSDSGYHPLPPWMPPPPYM</sequence>
<organism evidence="4 5">
    <name type="scientific">Platanthera zijinensis</name>
    <dbReference type="NCBI Taxonomy" id="2320716"/>
    <lineage>
        <taxon>Eukaryota</taxon>
        <taxon>Viridiplantae</taxon>
        <taxon>Streptophyta</taxon>
        <taxon>Embryophyta</taxon>
        <taxon>Tracheophyta</taxon>
        <taxon>Spermatophyta</taxon>
        <taxon>Magnoliopsida</taxon>
        <taxon>Liliopsida</taxon>
        <taxon>Asparagales</taxon>
        <taxon>Orchidaceae</taxon>
        <taxon>Orchidoideae</taxon>
        <taxon>Orchideae</taxon>
        <taxon>Orchidinae</taxon>
        <taxon>Platanthera</taxon>
    </lineage>
</organism>
<dbReference type="InterPro" id="IPR044274">
    <property type="entry name" value="RFI2"/>
</dbReference>
<feature type="domain" description="RING-type" evidence="3">
    <location>
        <begin position="29"/>
        <end position="74"/>
    </location>
</feature>
<accession>A0AAP0FTZ4</accession>
<evidence type="ECO:0000256" key="1">
    <source>
        <dbReference type="PROSITE-ProRule" id="PRU00175"/>
    </source>
</evidence>
<dbReference type="InterPro" id="IPR013083">
    <property type="entry name" value="Znf_RING/FYVE/PHD"/>
</dbReference>
<dbReference type="Gene3D" id="3.30.40.10">
    <property type="entry name" value="Zinc/RING finger domain, C3HC4 (zinc finger)"/>
    <property type="match status" value="1"/>
</dbReference>
<dbReference type="Proteomes" id="UP001418222">
    <property type="component" value="Unassembled WGS sequence"/>
</dbReference>
<evidence type="ECO:0000259" key="3">
    <source>
        <dbReference type="PROSITE" id="PS50089"/>
    </source>
</evidence>
<gene>
    <name evidence="4" type="ORF">KSP39_PZI023790</name>
</gene>
<evidence type="ECO:0000313" key="5">
    <source>
        <dbReference type="Proteomes" id="UP001418222"/>
    </source>
</evidence>
<keyword evidence="1" id="KW-0479">Metal-binding</keyword>
<evidence type="ECO:0000313" key="4">
    <source>
        <dbReference type="EMBL" id="KAK8914286.1"/>
    </source>
</evidence>
<dbReference type="GO" id="GO:0008270">
    <property type="term" value="F:zinc ion binding"/>
    <property type="evidence" value="ECO:0007669"/>
    <property type="project" value="UniProtKB-KW"/>
</dbReference>
<comment type="caution">
    <text evidence="4">The sequence shown here is derived from an EMBL/GenBank/DDBJ whole genome shotgun (WGS) entry which is preliminary data.</text>
</comment>
<dbReference type="SUPFAM" id="SSF57850">
    <property type="entry name" value="RING/U-box"/>
    <property type="match status" value="1"/>
</dbReference>
<dbReference type="PANTHER" id="PTHR46798:SF19">
    <property type="entry name" value="OS09G0511500 PROTEIN"/>
    <property type="match status" value="1"/>
</dbReference>
<proteinExistence type="predicted"/>
<dbReference type="SMART" id="SM00184">
    <property type="entry name" value="RING"/>
    <property type="match status" value="1"/>
</dbReference>
<dbReference type="Pfam" id="PF13639">
    <property type="entry name" value="zf-RING_2"/>
    <property type="match status" value="1"/>
</dbReference>
<keyword evidence="1" id="KW-0863">Zinc-finger</keyword>
<keyword evidence="5" id="KW-1185">Reference proteome</keyword>
<dbReference type="EMBL" id="JBBWWQ010000021">
    <property type="protein sequence ID" value="KAK8914286.1"/>
    <property type="molecule type" value="Genomic_DNA"/>
</dbReference>
<dbReference type="PANTHER" id="PTHR46798">
    <property type="entry name" value="OS09G0511500 PROTEIN"/>
    <property type="match status" value="1"/>
</dbReference>
<feature type="compositionally biased region" description="Polar residues" evidence="2">
    <location>
        <begin position="298"/>
        <end position="310"/>
    </location>
</feature>
<dbReference type="PROSITE" id="PS50089">
    <property type="entry name" value="ZF_RING_2"/>
    <property type="match status" value="1"/>
</dbReference>
<feature type="compositionally biased region" description="Basic and acidic residues" evidence="2">
    <location>
        <begin position="11"/>
        <end position="22"/>
    </location>
</feature>
<feature type="region of interest" description="Disordered" evidence="2">
    <location>
        <begin position="1"/>
        <end position="22"/>
    </location>
</feature>
<evidence type="ECO:0000256" key="2">
    <source>
        <dbReference type="SAM" id="MobiDB-lite"/>
    </source>
</evidence>
<dbReference type="GO" id="GO:0004842">
    <property type="term" value="F:ubiquitin-protein transferase activity"/>
    <property type="evidence" value="ECO:0007669"/>
    <property type="project" value="InterPro"/>
</dbReference>
<name>A0AAP0FTZ4_9ASPA</name>
<protein>
    <recommendedName>
        <fullName evidence="3">RING-type domain-containing protein</fullName>
    </recommendedName>
</protein>
<dbReference type="AlphaFoldDB" id="A0AAP0FTZ4"/>
<reference evidence="4 5" key="1">
    <citation type="journal article" date="2022" name="Nat. Plants">
        <title>Genomes of leafy and leafless Platanthera orchids illuminate the evolution of mycoheterotrophy.</title>
        <authorList>
            <person name="Li M.H."/>
            <person name="Liu K.W."/>
            <person name="Li Z."/>
            <person name="Lu H.C."/>
            <person name="Ye Q.L."/>
            <person name="Zhang D."/>
            <person name="Wang J.Y."/>
            <person name="Li Y.F."/>
            <person name="Zhong Z.M."/>
            <person name="Liu X."/>
            <person name="Yu X."/>
            <person name="Liu D.K."/>
            <person name="Tu X.D."/>
            <person name="Liu B."/>
            <person name="Hao Y."/>
            <person name="Liao X.Y."/>
            <person name="Jiang Y.T."/>
            <person name="Sun W.H."/>
            <person name="Chen J."/>
            <person name="Chen Y.Q."/>
            <person name="Ai Y."/>
            <person name="Zhai J.W."/>
            <person name="Wu S.S."/>
            <person name="Zhou Z."/>
            <person name="Hsiao Y.Y."/>
            <person name="Wu W.L."/>
            <person name="Chen Y.Y."/>
            <person name="Lin Y.F."/>
            <person name="Hsu J.L."/>
            <person name="Li C.Y."/>
            <person name="Wang Z.W."/>
            <person name="Zhao X."/>
            <person name="Zhong W.Y."/>
            <person name="Ma X.K."/>
            <person name="Ma L."/>
            <person name="Huang J."/>
            <person name="Chen G.Z."/>
            <person name="Huang M.Z."/>
            <person name="Huang L."/>
            <person name="Peng D.H."/>
            <person name="Luo Y.B."/>
            <person name="Zou S.Q."/>
            <person name="Chen S.P."/>
            <person name="Lan S."/>
            <person name="Tsai W.C."/>
            <person name="Van de Peer Y."/>
            <person name="Liu Z.J."/>
        </authorList>
    </citation>
    <scope>NUCLEOTIDE SEQUENCE [LARGE SCALE GENOMIC DNA]</scope>
    <source>
        <strain evidence="4">Lor287</strain>
    </source>
</reference>
<feature type="region of interest" description="Disordered" evidence="2">
    <location>
        <begin position="293"/>
        <end position="313"/>
    </location>
</feature>
<feature type="compositionally biased region" description="Pro residues" evidence="2">
    <location>
        <begin position="416"/>
        <end position="427"/>
    </location>
</feature>